<evidence type="ECO:0000256" key="1">
    <source>
        <dbReference type="SAM" id="Phobius"/>
    </source>
</evidence>
<keyword evidence="1" id="KW-0812">Transmembrane</keyword>
<keyword evidence="1" id="KW-0472">Membrane</keyword>
<sequence>MGFRPPLHLLEVSARPGLRVLLILAISFQVLFIRQQNK</sequence>
<dbReference type="Proteomes" id="UP000019380">
    <property type="component" value="Unassembled WGS sequence"/>
</dbReference>
<evidence type="ECO:0000313" key="2">
    <source>
        <dbReference type="EMBL" id="CDM05259.1"/>
    </source>
</evidence>
<name>W6P6K8_9BACE</name>
<accession>W6P6K8</accession>
<organism evidence="2 3">
    <name type="scientific">Bacteroides xylanisolvens SD CC 1b</name>
    <dbReference type="NCBI Taxonomy" id="702447"/>
    <lineage>
        <taxon>Bacteria</taxon>
        <taxon>Pseudomonadati</taxon>
        <taxon>Bacteroidota</taxon>
        <taxon>Bacteroidia</taxon>
        <taxon>Bacteroidales</taxon>
        <taxon>Bacteroidaceae</taxon>
        <taxon>Bacteroides</taxon>
    </lineage>
</organism>
<keyword evidence="1" id="KW-1133">Transmembrane helix</keyword>
<reference evidence="2 3" key="1">
    <citation type="submission" date="2013-12" db="EMBL/GenBank/DDBJ databases">
        <title>Improved hybrid genome assemblies of Bacteroides xylanisolvens SD CC 1b and Bacteroides xylanisolvens SD CC 2a using Illumina and 454 Sequencing.</title>
        <authorList>
            <person name="Ramaraj T."/>
            <person name="Sundararajan A."/>
            <person name="Mudge J."/>
            <person name="Schilkey F.D."/>
            <person name="Delvecchio V."/>
            <person name="Donlon M."/>
            <person name="Ziemer C."/>
        </authorList>
    </citation>
    <scope>NUCLEOTIDE SEQUENCE [LARGE SCALE GENOMIC DNA]</scope>
</reference>
<comment type="caution">
    <text evidence="2">The sequence shown here is derived from an EMBL/GenBank/DDBJ whole genome shotgun (WGS) entry which is preliminary data.</text>
</comment>
<dbReference type="EMBL" id="CBXG010000033">
    <property type="protein sequence ID" value="CDM05259.1"/>
    <property type="molecule type" value="Genomic_DNA"/>
</dbReference>
<gene>
    <name evidence="2" type="ORF">BN890_28480</name>
</gene>
<feature type="transmembrane region" description="Helical" evidence="1">
    <location>
        <begin position="16"/>
        <end position="33"/>
    </location>
</feature>
<protein>
    <submittedName>
        <fullName evidence="2">Uncharacterized protein</fullName>
    </submittedName>
</protein>
<proteinExistence type="predicted"/>
<dbReference type="AlphaFoldDB" id="W6P6K8"/>
<evidence type="ECO:0000313" key="3">
    <source>
        <dbReference type="Proteomes" id="UP000019380"/>
    </source>
</evidence>